<dbReference type="Proteomes" id="UP000198953">
    <property type="component" value="Unassembled WGS sequence"/>
</dbReference>
<evidence type="ECO:0000313" key="7">
    <source>
        <dbReference type="Proteomes" id="UP000198953"/>
    </source>
</evidence>
<evidence type="ECO:0000256" key="4">
    <source>
        <dbReference type="ARBA" id="ARBA00022679"/>
    </source>
</evidence>
<accession>A0A1H8CN44</accession>
<dbReference type="InterPro" id="IPR050714">
    <property type="entry name" value="Cobalamin_biosynth_MTase"/>
</dbReference>
<keyword evidence="5" id="KW-0949">S-adenosyl-L-methionine</keyword>
<dbReference type="EMBL" id="FOBF01000019">
    <property type="protein sequence ID" value="SEM95517.1"/>
    <property type="molecule type" value="Genomic_DNA"/>
</dbReference>
<sequence length="258" mass="26815">MAVVVAPGVGPGELARELAPTTPRSLLVFEALGGPGERLTHSRMGEATTRPWKDPDVVLVLDPRHRPLERPWVAGAQPGPAEWALPSPTGLPAEVRAFVLAKLGPRLGDLVWDVGAGSGEIAVECALHGAAVFAVERDAGACASLRSRVLAHGVKVALTRGLAPPALEPLPDPDAVHVGGGGPDVVMACAARRPRALVCALRKVEQVTAVLDRLREHGYRGEAVQILASRLVPAPDGSRTLAPADPVFVVHATPLPPG</sequence>
<organism evidence="6 7">
    <name type="scientific">Nonomuraea pusilla</name>
    <dbReference type="NCBI Taxonomy" id="46177"/>
    <lineage>
        <taxon>Bacteria</taxon>
        <taxon>Bacillati</taxon>
        <taxon>Actinomycetota</taxon>
        <taxon>Actinomycetes</taxon>
        <taxon>Streptosporangiales</taxon>
        <taxon>Streptosporangiaceae</taxon>
        <taxon>Nonomuraea</taxon>
    </lineage>
</organism>
<evidence type="ECO:0000256" key="5">
    <source>
        <dbReference type="ARBA" id="ARBA00022691"/>
    </source>
</evidence>
<dbReference type="PANTHER" id="PTHR43182">
    <property type="entry name" value="COBALT-PRECORRIN-6B C(15)-METHYLTRANSFERASE (DECARBOXYLATING)"/>
    <property type="match status" value="1"/>
</dbReference>
<dbReference type="Gene3D" id="3.40.50.150">
    <property type="entry name" value="Vaccinia Virus protein VP39"/>
    <property type="match status" value="1"/>
</dbReference>
<keyword evidence="4" id="KW-0808">Transferase</keyword>
<name>A0A1H8CN44_9ACTN</name>
<evidence type="ECO:0000313" key="6">
    <source>
        <dbReference type="EMBL" id="SEM95517.1"/>
    </source>
</evidence>
<dbReference type="GO" id="GO:0009236">
    <property type="term" value="P:cobalamin biosynthetic process"/>
    <property type="evidence" value="ECO:0007669"/>
    <property type="project" value="UniProtKB-KW"/>
</dbReference>
<proteinExistence type="predicted"/>
<dbReference type="RefSeq" id="WP_218154116.1">
    <property type="nucleotide sequence ID" value="NZ_FOBF01000019.1"/>
</dbReference>
<keyword evidence="2" id="KW-0169">Cobalamin biosynthesis</keyword>
<keyword evidence="7" id="KW-1185">Reference proteome</keyword>
<protein>
    <submittedName>
        <fullName evidence="6">Precorrin-6B methylase 2</fullName>
    </submittedName>
</protein>
<evidence type="ECO:0000256" key="1">
    <source>
        <dbReference type="ARBA" id="ARBA00004953"/>
    </source>
</evidence>
<dbReference type="GO" id="GO:0032259">
    <property type="term" value="P:methylation"/>
    <property type="evidence" value="ECO:0007669"/>
    <property type="project" value="UniProtKB-KW"/>
</dbReference>
<dbReference type="AlphaFoldDB" id="A0A1H8CN44"/>
<reference evidence="6 7" key="1">
    <citation type="submission" date="2016-10" db="EMBL/GenBank/DDBJ databases">
        <authorList>
            <person name="de Groot N.N."/>
        </authorList>
    </citation>
    <scope>NUCLEOTIDE SEQUENCE [LARGE SCALE GENOMIC DNA]</scope>
    <source>
        <strain evidence="6 7">DSM 43357</strain>
    </source>
</reference>
<evidence type="ECO:0000256" key="2">
    <source>
        <dbReference type="ARBA" id="ARBA00022573"/>
    </source>
</evidence>
<dbReference type="SUPFAM" id="SSF53335">
    <property type="entry name" value="S-adenosyl-L-methionine-dependent methyltransferases"/>
    <property type="match status" value="1"/>
</dbReference>
<dbReference type="InterPro" id="IPR029063">
    <property type="entry name" value="SAM-dependent_MTases_sf"/>
</dbReference>
<evidence type="ECO:0000256" key="3">
    <source>
        <dbReference type="ARBA" id="ARBA00022603"/>
    </source>
</evidence>
<dbReference type="PANTHER" id="PTHR43182:SF1">
    <property type="entry name" value="COBALT-PRECORRIN-7 C(5)-METHYLTRANSFERASE"/>
    <property type="match status" value="1"/>
</dbReference>
<dbReference type="STRING" id="46177.SAMN05660976_06458"/>
<comment type="pathway">
    <text evidence="1">Cofactor biosynthesis; adenosylcobalamin biosynthesis.</text>
</comment>
<keyword evidence="3 6" id="KW-0489">Methyltransferase</keyword>
<dbReference type="GO" id="GO:0008168">
    <property type="term" value="F:methyltransferase activity"/>
    <property type="evidence" value="ECO:0007669"/>
    <property type="project" value="UniProtKB-KW"/>
</dbReference>
<gene>
    <name evidence="6" type="ORF">SAMN05660976_06458</name>
</gene>